<evidence type="ECO:0000313" key="4">
    <source>
        <dbReference type="Proteomes" id="UP001221757"/>
    </source>
</evidence>
<sequence length="305" mass="33976">MLHWKDPEFSAWITLDGIEAPEYAVTTYKDEGIPIITCCLASESGKKMSVNWTNMGYAQPIIGIVTFDGKDGGNTVIFAPFDFPESGHVDGITNRRGTTIKPFRFKSLELTDNETCLNRASPEKLGLIELTIKSAEIKKNPKVVLGHRAVMPLRKITLHERSKKAATQNMQILLGDSEQLAERQIFIEYPDEGPELVKFCFKYYPLGVLQANGIAPFPPQIKREASAERERALASADTEEAKILAERARTLRGELRAVEAELAKLKKGPAVKREFEAGTIDLRQLRKKVKTDSAISGEIIDLTMT</sequence>
<accession>A0AAD7CSJ8</accession>
<evidence type="ECO:0000259" key="2">
    <source>
        <dbReference type="Pfam" id="PF25534"/>
    </source>
</evidence>
<evidence type="ECO:0000313" key="3">
    <source>
        <dbReference type="EMBL" id="KAJ7661668.1"/>
    </source>
</evidence>
<organism evidence="3 4">
    <name type="scientific">Mycena rosella</name>
    <name type="common">Pink bonnet</name>
    <name type="synonym">Agaricus rosellus</name>
    <dbReference type="NCBI Taxonomy" id="1033263"/>
    <lineage>
        <taxon>Eukaryota</taxon>
        <taxon>Fungi</taxon>
        <taxon>Dikarya</taxon>
        <taxon>Basidiomycota</taxon>
        <taxon>Agaricomycotina</taxon>
        <taxon>Agaricomycetes</taxon>
        <taxon>Agaricomycetidae</taxon>
        <taxon>Agaricales</taxon>
        <taxon>Marasmiineae</taxon>
        <taxon>Mycenaceae</taxon>
        <taxon>Mycena</taxon>
    </lineage>
</organism>
<feature type="domain" description="DUF7918" evidence="2">
    <location>
        <begin position="13"/>
        <end position="216"/>
    </location>
</feature>
<evidence type="ECO:0000256" key="1">
    <source>
        <dbReference type="SAM" id="Coils"/>
    </source>
</evidence>
<dbReference type="PANTHER" id="PTHR36223:SF5">
    <property type="entry name" value="BETA-LACTAMASE-TYPE TRANSPEPTIDASE FOLD DOMAIN CONTAINING PROTEIN"/>
    <property type="match status" value="1"/>
</dbReference>
<dbReference type="PANTHER" id="PTHR36223">
    <property type="entry name" value="BETA-LACTAMASE-TYPE TRANSPEPTIDASE FOLD DOMAIN CONTAINING PROTEIN"/>
    <property type="match status" value="1"/>
</dbReference>
<dbReference type="EMBL" id="JARKIE010000249">
    <property type="protein sequence ID" value="KAJ7661668.1"/>
    <property type="molecule type" value="Genomic_DNA"/>
</dbReference>
<keyword evidence="1" id="KW-0175">Coiled coil</keyword>
<protein>
    <recommendedName>
        <fullName evidence="2">DUF7918 domain-containing protein</fullName>
    </recommendedName>
</protein>
<comment type="caution">
    <text evidence="3">The sequence shown here is derived from an EMBL/GenBank/DDBJ whole genome shotgun (WGS) entry which is preliminary data.</text>
</comment>
<proteinExistence type="predicted"/>
<dbReference type="Pfam" id="PF25534">
    <property type="entry name" value="DUF7918"/>
    <property type="match status" value="1"/>
</dbReference>
<dbReference type="Proteomes" id="UP001221757">
    <property type="component" value="Unassembled WGS sequence"/>
</dbReference>
<dbReference type="AlphaFoldDB" id="A0AAD7CSJ8"/>
<feature type="coiled-coil region" evidence="1">
    <location>
        <begin position="222"/>
        <end position="268"/>
    </location>
</feature>
<gene>
    <name evidence="3" type="ORF">B0H17DRAFT_1337186</name>
</gene>
<keyword evidence="4" id="KW-1185">Reference proteome</keyword>
<name>A0AAD7CSJ8_MYCRO</name>
<dbReference type="InterPro" id="IPR057678">
    <property type="entry name" value="DUF7918"/>
</dbReference>
<reference evidence="3" key="1">
    <citation type="submission" date="2023-03" db="EMBL/GenBank/DDBJ databases">
        <title>Massive genome expansion in bonnet fungi (Mycena s.s.) driven by repeated elements and novel gene families across ecological guilds.</title>
        <authorList>
            <consortium name="Lawrence Berkeley National Laboratory"/>
            <person name="Harder C.B."/>
            <person name="Miyauchi S."/>
            <person name="Viragh M."/>
            <person name="Kuo A."/>
            <person name="Thoen E."/>
            <person name="Andreopoulos B."/>
            <person name="Lu D."/>
            <person name="Skrede I."/>
            <person name="Drula E."/>
            <person name="Henrissat B."/>
            <person name="Morin E."/>
            <person name="Kohler A."/>
            <person name="Barry K."/>
            <person name="LaButti K."/>
            <person name="Morin E."/>
            <person name="Salamov A."/>
            <person name="Lipzen A."/>
            <person name="Mereny Z."/>
            <person name="Hegedus B."/>
            <person name="Baldrian P."/>
            <person name="Stursova M."/>
            <person name="Weitz H."/>
            <person name="Taylor A."/>
            <person name="Grigoriev I.V."/>
            <person name="Nagy L.G."/>
            <person name="Martin F."/>
            <person name="Kauserud H."/>
        </authorList>
    </citation>
    <scope>NUCLEOTIDE SEQUENCE</scope>
    <source>
        <strain evidence="3">CBHHK067</strain>
    </source>
</reference>